<feature type="compositionally biased region" description="Gly residues" evidence="1">
    <location>
        <begin position="523"/>
        <end position="534"/>
    </location>
</feature>
<evidence type="ECO:0000313" key="3">
    <source>
        <dbReference type="Proteomes" id="UP001465976"/>
    </source>
</evidence>
<dbReference type="InterPro" id="IPR012535">
    <property type="entry name" value="Cell_div_Cdc14"/>
</dbReference>
<comment type="caution">
    <text evidence="2">The sequence shown here is derived from an EMBL/GenBank/DDBJ whole genome shotgun (WGS) entry which is preliminary data.</text>
</comment>
<feature type="compositionally biased region" description="Polar residues" evidence="1">
    <location>
        <begin position="434"/>
        <end position="451"/>
    </location>
</feature>
<dbReference type="Proteomes" id="UP001465976">
    <property type="component" value="Unassembled WGS sequence"/>
</dbReference>
<feature type="region of interest" description="Disordered" evidence="1">
    <location>
        <begin position="306"/>
        <end position="696"/>
    </location>
</feature>
<reference evidence="2 3" key="1">
    <citation type="submission" date="2024-02" db="EMBL/GenBank/DDBJ databases">
        <title>A draft genome for the cacao thread blight pathogen Marasmius crinis-equi.</title>
        <authorList>
            <person name="Cohen S.P."/>
            <person name="Baruah I.K."/>
            <person name="Amoako-Attah I."/>
            <person name="Bukari Y."/>
            <person name="Meinhardt L.W."/>
            <person name="Bailey B.A."/>
        </authorList>
    </citation>
    <scope>NUCLEOTIDE SEQUENCE [LARGE SCALE GENOMIC DNA]</scope>
    <source>
        <strain evidence="2 3">GH-76</strain>
    </source>
</reference>
<organism evidence="2 3">
    <name type="scientific">Marasmius crinis-equi</name>
    <dbReference type="NCBI Taxonomy" id="585013"/>
    <lineage>
        <taxon>Eukaryota</taxon>
        <taxon>Fungi</taxon>
        <taxon>Dikarya</taxon>
        <taxon>Basidiomycota</taxon>
        <taxon>Agaricomycotina</taxon>
        <taxon>Agaricomycetes</taxon>
        <taxon>Agaricomycetidae</taxon>
        <taxon>Agaricales</taxon>
        <taxon>Marasmiineae</taxon>
        <taxon>Marasmiaceae</taxon>
        <taxon>Marasmius</taxon>
    </lineage>
</organism>
<dbReference type="PANTHER" id="PTHR34065:SF1">
    <property type="entry name" value="CELL DIVISION CONTROL PROTEIN 14"/>
    <property type="match status" value="1"/>
</dbReference>
<dbReference type="PANTHER" id="PTHR34065">
    <property type="entry name" value="CELL DIVISION CONTROL PROTEIN 14"/>
    <property type="match status" value="1"/>
</dbReference>
<evidence type="ECO:0000313" key="2">
    <source>
        <dbReference type="EMBL" id="KAL0573298.1"/>
    </source>
</evidence>
<feature type="compositionally biased region" description="Polar residues" evidence="1">
    <location>
        <begin position="333"/>
        <end position="346"/>
    </location>
</feature>
<gene>
    <name evidence="2" type="ORF">V5O48_008661</name>
</gene>
<proteinExistence type="predicted"/>
<keyword evidence="3" id="KW-1185">Reference proteome</keyword>
<accession>A0ABR3FDA4</accession>
<protein>
    <recommendedName>
        <fullName evidence="4">Wings apart-like protein C-terminal domain-containing protein</fullName>
    </recommendedName>
</protein>
<evidence type="ECO:0008006" key="4">
    <source>
        <dbReference type="Google" id="ProtNLM"/>
    </source>
</evidence>
<sequence>MNDSPRCMSLQQLKFTIQDTLDPVISPRLPIERKIEPLRKLEGLFVQACLRKEKGKFRQDWDENAELDYFLALQATFECNVPCHLLPFISTCNSRLQQIVAEGVDLDTLASDDSPPSLGANEDNCERLRNVSASTDSTVTRDARPCGDKLKQEARYLFQALTLSASLIQALVLNHQASKEWIGRKSGLEVIVDLLLVSRYLSSSSQENTSPSTSSRPETASSSTLTGLVLDTLLCILVPSSFVDGSQPEGDGGVNALRNFEDVQGLQAVVKILKRKGSGRGVRMKCLEFLYFYLLDETSPKFTGLPEVPDIPSLPSSPNKPSFEPSVSAPSPGESTESHSTPSYAVSRNLHSRSQSHVDSSLSTPATPFKKSHIRTSSTHSRSEHKPHSRSARKPFPPLPTNPNTPNTRSDRPPTPISRYGSSTYAFSAGNVGGTFSTSSIPNSRTPSTDSIPADVGVKVPGSRSASSSSAASSAFSVGSDASTAPSSVHSSPRKHSKVLSASEDEDAPTEKEEERRRPLRGTGMGPGGIGLGRPGNSVPGGARAQTPHKPPPPPQPQAYVDYVPATPAPKQRRTADGPSTPVPKLGLGSQFARTPGPGVGVKMKKAGSEGVIGGTPSSSSRPKTKSALALGRASSLGEVGGGERGDEEERERERKKEEAFWEFQAESPQKKSFFSIDVSSDERRPSQHVKLQTRTTKEKTAILGTMLGNVDALVRSLEGVRLG</sequence>
<name>A0ABR3FDA4_9AGAR</name>
<evidence type="ECO:0000256" key="1">
    <source>
        <dbReference type="SAM" id="MobiDB-lite"/>
    </source>
</evidence>
<feature type="compositionally biased region" description="Polar residues" evidence="1">
    <location>
        <begin position="352"/>
        <end position="366"/>
    </location>
</feature>
<dbReference type="Pfam" id="PF08045">
    <property type="entry name" value="CDC14"/>
    <property type="match status" value="1"/>
</dbReference>
<feature type="compositionally biased region" description="Low complexity" evidence="1">
    <location>
        <begin position="463"/>
        <end position="483"/>
    </location>
</feature>
<dbReference type="EMBL" id="JBAHYK010000519">
    <property type="protein sequence ID" value="KAL0573298.1"/>
    <property type="molecule type" value="Genomic_DNA"/>
</dbReference>